<sequence>MNLPLNLLQHYRCKRKNQFFLIPPVTLICQILLTKK</sequence>
<protein>
    <submittedName>
        <fullName evidence="1">Uncharacterized protein</fullName>
    </submittedName>
</protein>
<dbReference type="EMBL" id="BK032511">
    <property type="protein sequence ID" value="DAF44531.1"/>
    <property type="molecule type" value="Genomic_DNA"/>
</dbReference>
<evidence type="ECO:0000313" key="1">
    <source>
        <dbReference type="EMBL" id="DAF44531.1"/>
    </source>
</evidence>
<proteinExistence type="predicted"/>
<reference evidence="1" key="1">
    <citation type="journal article" date="2021" name="Proc. Natl. Acad. Sci. U.S.A.">
        <title>A Catalog of Tens of Thousands of Viruses from Human Metagenomes Reveals Hidden Associations with Chronic Diseases.</title>
        <authorList>
            <person name="Tisza M.J."/>
            <person name="Buck C.B."/>
        </authorList>
    </citation>
    <scope>NUCLEOTIDE SEQUENCE</scope>
    <source>
        <strain evidence="1">Ct8Lf7</strain>
    </source>
</reference>
<accession>A0A8S5S155</accession>
<name>A0A8S5S155_9CAUD</name>
<organism evidence="1">
    <name type="scientific">Podoviridae sp. ct8Lf7</name>
    <dbReference type="NCBI Taxonomy" id="2827723"/>
    <lineage>
        <taxon>Viruses</taxon>
        <taxon>Duplodnaviria</taxon>
        <taxon>Heunggongvirae</taxon>
        <taxon>Uroviricota</taxon>
        <taxon>Caudoviricetes</taxon>
    </lineage>
</organism>